<feature type="transmembrane region" description="Helical" evidence="6">
    <location>
        <begin position="40"/>
        <end position="58"/>
    </location>
</feature>
<dbReference type="EMBL" id="QMIG01000023">
    <property type="protein sequence ID" value="RAW11007.1"/>
    <property type="molecule type" value="Genomic_DNA"/>
</dbReference>
<sequence length="776" mass="80539">MIRDVAGDGRQRPDLRLVPIALALWAGVLAGLSLPLERAAVAWVLLGGCMSLVAWRLGRAGRLIAAISLACVAVGIVAGASRATPVRDGPVAQLAEEKAHVEVEGVIAGDARRPRSEPTTGTAGDDPERVLIRMRIDQISGRGTTIDVRTAVFLAARGAPWTDLLPGQRLRARGRLSPANGDVAAFLQVDGEPELVGGPGFVARMTEPMRSGLREAVDAVPAPHRGLIPGMVVGDESLMSDDLRDDMRVTGLTHLTAVSGTHVSIVLLSVLGAARLAGVRGYGLPVVGVLSVAGFVVLVRPDPSVLRASVMGTIAVAGILAAGRRRTFRALAAAVCVLVLVDPWLARSVGFALSVSATAGILVLVPTWQRSMSRLPRPLALALAVPLAAQVACTPLLVTAFGQFSVASVPANMLVAPVVAPAMVLGVAATVASAAIPGVASMLAWLSGLPAWWIVTVARWFAGHPGAEVEWPDGAAGTLAGILAAGVAVALIPLVLRTPVACVAVAGIVAIALLRPFPGPGWPPAGWVVAGCEVGQGDGFAIRAGPGSAVVIDAGPDSRLIQRCLDSLGIVHVPLLVLTHYHADHVAGVPGVLSGREVDRVLVSPLDEPVAQADQVVRWMDEADVPIQVARAGERYEIGDRLVTEVLWPRRIIRSSSESDANNASVVLAIRADEVALLFTGDIEPLAQRALRAAEPNLRADVLKVAHHGSQFQDERMLADLGMDLALVGVGENRHGHPSGETMALLEGAGVEVRRTDEDGTFAVVRTGGGLGVVSR</sequence>
<evidence type="ECO:0000256" key="6">
    <source>
        <dbReference type="SAM" id="Phobius"/>
    </source>
</evidence>
<dbReference type="PANTHER" id="PTHR30619:SF1">
    <property type="entry name" value="RECOMBINATION PROTEIN 2"/>
    <property type="match status" value="1"/>
</dbReference>
<dbReference type="PANTHER" id="PTHR30619">
    <property type="entry name" value="DNA INTERNALIZATION/COMPETENCE PROTEIN COMEC/REC2"/>
    <property type="match status" value="1"/>
</dbReference>
<organism evidence="8 9">
    <name type="scientific">Phytoactinopolyspora halophila</name>
    <dbReference type="NCBI Taxonomy" id="1981511"/>
    <lineage>
        <taxon>Bacteria</taxon>
        <taxon>Bacillati</taxon>
        <taxon>Actinomycetota</taxon>
        <taxon>Actinomycetes</taxon>
        <taxon>Jiangellales</taxon>
        <taxon>Jiangellaceae</taxon>
        <taxon>Phytoactinopolyspora</taxon>
    </lineage>
</organism>
<accession>A0A329QF62</accession>
<dbReference type="AlphaFoldDB" id="A0A329QF62"/>
<feature type="transmembrane region" description="Helical" evidence="6">
    <location>
        <begin position="305"/>
        <end position="323"/>
    </location>
</feature>
<dbReference type="Proteomes" id="UP000250462">
    <property type="component" value="Unassembled WGS sequence"/>
</dbReference>
<feature type="transmembrane region" description="Helical" evidence="6">
    <location>
        <begin position="499"/>
        <end position="517"/>
    </location>
</feature>
<evidence type="ECO:0000256" key="1">
    <source>
        <dbReference type="ARBA" id="ARBA00004651"/>
    </source>
</evidence>
<keyword evidence="5 6" id="KW-0472">Membrane</keyword>
<evidence type="ECO:0000256" key="2">
    <source>
        <dbReference type="ARBA" id="ARBA00022475"/>
    </source>
</evidence>
<feature type="transmembrane region" description="Helical" evidence="6">
    <location>
        <begin position="414"/>
        <end position="436"/>
    </location>
</feature>
<feature type="transmembrane region" description="Helical" evidence="6">
    <location>
        <begin position="474"/>
        <end position="492"/>
    </location>
</feature>
<dbReference type="Gene3D" id="3.60.15.10">
    <property type="entry name" value="Ribonuclease Z/Hydroxyacylglutathione hydrolase-like"/>
    <property type="match status" value="1"/>
</dbReference>
<dbReference type="SUPFAM" id="SSF56281">
    <property type="entry name" value="Metallo-hydrolase/oxidoreductase"/>
    <property type="match status" value="1"/>
</dbReference>
<keyword evidence="2" id="KW-1003">Cell membrane</keyword>
<dbReference type="InterPro" id="IPR052159">
    <property type="entry name" value="Competence_DNA_uptake"/>
</dbReference>
<name>A0A329QF62_9ACTN</name>
<keyword evidence="9" id="KW-1185">Reference proteome</keyword>
<feature type="transmembrane region" description="Helical" evidence="6">
    <location>
        <begin position="63"/>
        <end position="81"/>
    </location>
</feature>
<comment type="caution">
    <text evidence="8">The sequence shown here is derived from an EMBL/GenBank/DDBJ whole genome shotgun (WGS) entry which is preliminary data.</text>
</comment>
<dbReference type="InterPro" id="IPR036866">
    <property type="entry name" value="RibonucZ/Hydroxyglut_hydro"/>
</dbReference>
<comment type="subcellular location">
    <subcellularLocation>
        <location evidence="1">Cell membrane</location>
        <topology evidence="1">Multi-pass membrane protein</topology>
    </subcellularLocation>
</comment>
<evidence type="ECO:0000256" key="3">
    <source>
        <dbReference type="ARBA" id="ARBA00022692"/>
    </source>
</evidence>
<dbReference type="Pfam" id="PF00753">
    <property type="entry name" value="Lactamase_B"/>
    <property type="match status" value="1"/>
</dbReference>
<evidence type="ECO:0000313" key="9">
    <source>
        <dbReference type="Proteomes" id="UP000250462"/>
    </source>
</evidence>
<dbReference type="GO" id="GO:0005886">
    <property type="term" value="C:plasma membrane"/>
    <property type="evidence" value="ECO:0007669"/>
    <property type="project" value="UniProtKB-SubCell"/>
</dbReference>
<dbReference type="OrthoDB" id="7177610at2"/>
<dbReference type="InterPro" id="IPR004477">
    <property type="entry name" value="ComEC_N"/>
</dbReference>
<evidence type="ECO:0000259" key="7">
    <source>
        <dbReference type="SMART" id="SM00849"/>
    </source>
</evidence>
<feature type="transmembrane region" description="Helical" evidence="6">
    <location>
        <begin position="380"/>
        <end position="402"/>
    </location>
</feature>
<feature type="transmembrane region" description="Helical" evidence="6">
    <location>
        <begin position="15"/>
        <end position="34"/>
    </location>
</feature>
<reference evidence="8 9" key="1">
    <citation type="submission" date="2018-06" db="EMBL/GenBank/DDBJ databases">
        <title>Phytoactinopolyspora halophila sp. nov., a novel halophilic actinomycete isolated from a saline soil in China.</title>
        <authorList>
            <person name="Tang S.-K."/>
        </authorList>
    </citation>
    <scope>NUCLEOTIDE SEQUENCE [LARGE SCALE GENOMIC DNA]</scope>
    <source>
        <strain evidence="8 9">YIM 96934</strain>
    </source>
</reference>
<feature type="transmembrane region" description="Helical" evidence="6">
    <location>
        <begin position="252"/>
        <end position="274"/>
    </location>
</feature>
<evidence type="ECO:0000256" key="5">
    <source>
        <dbReference type="ARBA" id="ARBA00023136"/>
    </source>
</evidence>
<evidence type="ECO:0000313" key="8">
    <source>
        <dbReference type="EMBL" id="RAW11007.1"/>
    </source>
</evidence>
<dbReference type="Pfam" id="PF03772">
    <property type="entry name" value="Competence"/>
    <property type="match status" value="1"/>
</dbReference>
<feature type="transmembrane region" description="Helical" evidence="6">
    <location>
        <begin position="443"/>
        <end position="462"/>
    </location>
</feature>
<feature type="transmembrane region" description="Helical" evidence="6">
    <location>
        <begin position="351"/>
        <end position="368"/>
    </location>
</feature>
<keyword evidence="4 6" id="KW-1133">Transmembrane helix</keyword>
<protein>
    <submittedName>
        <fullName evidence="8">ComEC/Rec2 family competence protein</fullName>
    </submittedName>
</protein>
<gene>
    <name evidence="8" type="ORF">DPM12_18070</name>
</gene>
<evidence type="ECO:0000256" key="4">
    <source>
        <dbReference type="ARBA" id="ARBA00022989"/>
    </source>
</evidence>
<dbReference type="RefSeq" id="WP_112259748.1">
    <property type="nucleotide sequence ID" value="NZ_QMIG01000023.1"/>
</dbReference>
<feature type="domain" description="Metallo-beta-lactamase" evidence="7">
    <location>
        <begin position="536"/>
        <end position="732"/>
    </location>
</feature>
<dbReference type="SMART" id="SM00849">
    <property type="entry name" value="Lactamase_B"/>
    <property type="match status" value="1"/>
</dbReference>
<dbReference type="InterPro" id="IPR001279">
    <property type="entry name" value="Metallo-B-lactamas"/>
</dbReference>
<proteinExistence type="predicted"/>
<feature type="transmembrane region" description="Helical" evidence="6">
    <location>
        <begin position="281"/>
        <end position="299"/>
    </location>
</feature>
<dbReference type="NCBIfam" id="TIGR00360">
    <property type="entry name" value="ComEC_N-term"/>
    <property type="match status" value="1"/>
</dbReference>
<keyword evidence="3 6" id="KW-0812">Transmembrane</keyword>
<dbReference type="InterPro" id="IPR035681">
    <property type="entry name" value="ComA-like_MBL"/>
</dbReference>
<dbReference type="CDD" id="cd07731">
    <property type="entry name" value="ComA-like_MBL-fold"/>
    <property type="match status" value="1"/>
</dbReference>